<dbReference type="GO" id="GO:0030170">
    <property type="term" value="F:pyridoxal phosphate binding"/>
    <property type="evidence" value="ECO:0007669"/>
    <property type="project" value="InterPro"/>
</dbReference>
<dbReference type="STRING" id="177439.DP1339"/>
<name>Q6ANK6_DESPS</name>
<dbReference type="Proteomes" id="UP000000602">
    <property type="component" value="Chromosome"/>
</dbReference>
<reference evidence="3" key="1">
    <citation type="journal article" date="2004" name="Environ. Microbiol.">
        <title>The genome of Desulfotalea psychrophila, a sulfate-reducing bacterium from permanently cold Arctic sediments.</title>
        <authorList>
            <person name="Rabus R."/>
            <person name="Ruepp A."/>
            <person name="Frickey T."/>
            <person name="Rattei T."/>
            <person name="Fartmann B."/>
            <person name="Stark M."/>
            <person name="Bauer M."/>
            <person name="Zibat A."/>
            <person name="Lombardot T."/>
            <person name="Becker I."/>
            <person name="Amann J."/>
            <person name="Gellner K."/>
            <person name="Teeling H."/>
            <person name="Leuschner W.D."/>
            <person name="Gloeckner F.-O."/>
            <person name="Lupas A.N."/>
            <person name="Amann R."/>
            <person name="Klenk H.-P."/>
        </authorList>
    </citation>
    <scope>NUCLEOTIDE SEQUENCE [LARGE SCALE GENOMIC DNA]</scope>
    <source>
        <strain evidence="3">DSM 12343 / LSv54</strain>
    </source>
</reference>
<protein>
    <recommendedName>
        <fullName evidence="1">MOSC domain-containing protein</fullName>
    </recommendedName>
</protein>
<dbReference type="PANTHER" id="PTHR36930">
    <property type="entry name" value="METAL-SULFUR CLUSTER BIOSYNTHESIS PROTEINS YUAD-RELATED"/>
    <property type="match status" value="1"/>
</dbReference>
<dbReference type="PANTHER" id="PTHR36930:SF1">
    <property type="entry name" value="MOSC DOMAIN-CONTAINING PROTEIN"/>
    <property type="match status" value="1"/>
</dbReference>
<dbReference type="AlphaFoldDB" id="Q6ANK6"/>
<dbReference type="InterPro" id="IPR005302">
    <property type="entry name" value="MoCF_Sase_C"/>
</dbReference>
<proteinExistence type="predicted"/>
<dbReference type="InterPro" id="IPR052716">
    <property type="entry name" value="MOSC_domain"/>
</dbReference>
<dbReference type="EMBL" id="CR522870">
    <property type="protein sequence ID" value="CAG36068.1"/>
    <property type="molecule type" value="Genomic_DNA"/>
</dbReference>
<dbReference type="GO" id="GO:0003824">
    <property type="term" value="F:catalytic activity"/>
    <property type="evidence" value="ECO:0007669"/>
    <property type="project" value="InterPro"/>
</dbReference>
<dbReference type="GO" id="GO:0030151">
    <property type="term" value="F:molybdenum ion binding"/>
    <property type="evidence" value="ECO:0007669"/>
    <property type="project" value="InterPro"/>
</dbReference>
<sequence length="258" mass="28312">MPIMSIISAISISNRKGVRKKNVHSIQLIEAFGLQDDAHGGRWHRQVSLLAQESIDSMREKGLDVVAGNFAENLTTTGINLTALPVGSHLTIGKSKLIISQLGKICHKPCAIFHQAGDCVMPREGIFAIVKEGGEIRVGDEIKVGKERSSSAALITTTAAAENISDEEIEQIRQVWGTAFVRVDPLNKENSNLKIVLTDLLENQGSDYIFFYDPQAEHRTSFDRVTAPKNVSYAKSINEIIIAATKNSQAQQDQAKIY</sequence>
<dbReference type="KEGG" id="dps:DP1339"/>
<dbReference type="Pfam" id="PF03473">
    <property type="entry name" value="MOSC"/>
    <property type="match status" value="1"/>
</dbReference>
<evidence type="ECO:0000259" key="1">
    <source>
        <dbReference type="PROSITE" id="PS51340"/>
    </source>
</evidence>
<evidence type="ECO:0000313" key="3">
    <source>
        <dbReference type="Proteomes" id="UP000000602"/>
    </source>
</evidence>
<keyword evidence="3" id="KW-1185">Reference proteome</keyword>
<feature type="domain" description="MOSC" evidence="1">
    <location>
        <begin position="21"/>
        <end position="145"/>
    </location>
</feature>
<gene>
    <name evidence="2" type="ordered locus">DP1339</name>
</gene>
<dbReference type="eggNOG" id="COG2258">
    <property type="taxonomic scope" value="Bacteria"/>
</dbReference>
<dbReference type="Gene3D" id="2.40.33.20">
    <property type="entry name" value="PK beta-barrel domain-like"/>
    <property type="match status" value="1"/>
</dbReference>
<evidence type="ECO:0000313" key="2">
    <source>
        <dbReference type="EMBL" id="CAG36068.1"/>
    </source>
</evidence>
<dbReference type="InterPro" id="IPR011037">
    <property type="entry name" value="Pyrv_Knase-like_insert_dom_sf"/>
</dbReference>
<dbReference type="PROSITE" id="PS51340">
    <property type="entry name" value="MOSC"/>
    <property type="match status" value="1"/>
</dbReference>
<dbReference type="HOGENOM" id="CLU_077358_3_0_7"/>
<organism evidence="2 3">
    <name type="scientific">Desulfotalea psychrophila (strain LSv54 / DSM 12343)</name>
    <dbReference type="NCBI Taxonomy" id="177439"/>
    <lineage>
        <taxon>Bacteria</taxon>
        <taxon>Pseudomonadati</taxon>
        <taxon>Thermodesulfobacteriota</taxon>
        <taxon>Desulfobulbia</taxon>
        <taxon>Desulfobulbales</taxon>
        <taxon>Desulfocapsaceae</taxon>
        <taxon>Desulfotalea</taxon>
    </lineage>
</organism>
<accession>Q6ANK6</accession>
<dbReference type="SUPFAM" id="SSF50800">
    <property type="entry name" value="PK beta-barrel domain-like"/>
    <property type="match status" value="1"/>
</dbReference>